<evidence type="ECO:0000256" key="4">
    <source>
        <dbReference type="ARBA" id="ARBA00022622"/>
    </source>
</evidence>
<evidence type="ECO:0000256" key="1">
    <source>
        <dbReference type="ARBA" id="ARBA00004609"/>
    </source>
</evidence>
<keyword evidence="7" id="KW-0325">Glycoprotein</keyword>
<dbReference type="OrthoDB" id="785314at2759"/>
<keyword evidence="5 9" id="KW-0732">Signal</keyword>
<dbReference type="GO" id="GO:0098552">
    <property type="term" value="C:side of membrane"/>
    <property type="evidence" value="ECO:0007669"/>
    <property type="project" value="UniProtKB-KW"/>
</dbReference>
<dbReference type="Pfam" id="PF14368">
    <property type="entry name" value="LTP_2"/>
    <property type="match status" value="1"/>
</dbReference>
<feature type="chain" id="PRO_5040408451" evidence="9">
    <location>
        <begin position="22"/>
        <end position="224"/>
    </location>
</feature>
<dbReference type="Gene3D" id="1.10.110.10">
    <property type="entry name" value="Plant lipid-transfer and hydrophobic proteins"/>
    <property type="match status" value="1"/>
</dbReference>
<dbReference type="SMART" id="SM00499">
    <property type="entry name" value="AAI"/>
    <property type="match status" value="1"/>
</dbReference>
<dbReference type="GO" id="GO:0005886">
    <property type="term" value="C:plasma membrane"/>
    <property type="evidence" value="ECO:0007669"/>
    <property type="project" value="UniProtKB-SubCell"/>
</dbReference>
<keyword evidence="8" id="KW-0449">Lipoprotein</keyword>
<gene>
    <name evidence="11" type="ORF">OIU79_014760</name>
</gene>
<organism evidence="11 12">
    <name type="scientific">Salix purpurea</name>
    <name type="common">Purple osier willow</name>
    <dbReference type="NCBI Taxonomy" id="77065"/>
    <lineage>
        <taxon>Eukaryota</taxon>
        <taxon>Viridiplantae</taxon>
        <taxon>Streptophyta</taxon>
        <taxon>Embryophyta</taxon>
        <taxon>Tracheophyta</taxon>
        <taxon>Spermatophyta</taxon>
        <taxon>Magnoliopsida</taxon>
        <taxon>eudicotyledons</taxon>
        <taxon>Gunneridae</taxon>
        <taxon>Pentapetalae</taxon>
        <taxon>rosids</taxon>
        <taxon>fabids</taxon>
        <taxon>Malpighiales</taxon>
        <taxon>Salicaceae</taxon>
        <taxon>Saliceae</taxon>
        <taxon>Salix</taxon>
    </lineage>
</organism>
<evidence type="ECO:0000313" key="11">
    <source>
        <dbReference type="EMBL" id="KAJ6693084.1"/>
    </source>
</evidence>
<evidence type="ECO:0000256" key="3">
    <source>
        <dbReference type="ARBA" id="ARBA00022475"/>
    </source>
</evidence>
<evidence type="ECO:0000256" key="8">
    <source>
        <dbReference type="ARBA" id="ARBA00023288"/>
    </source>
</evidence>
<dbReference type="Proteomes" id="UP001151532">
    <property type="component" value="Chromosome 9"/>
</dbReference>
<evidence type="ECO:0000256" key="5">
    <source>
        <dbReference type="ARBA" id="ARBA00022729"/>
    </source>
</evidence>
<dbReference type="EMBL" id="JAPFFK010000018">
    <property type="protein sequence ID" value="KAJ6693084.1"/>
    <property type="molecule type" value="Genomic_DNA"/>
</dbReference>
<reference evidence="11" key="1">
    <citation type="submission" date="2022-11" db="EMBL/GenBank/DDBJ databases">
        <authorList>
            <person name="Hyden B.L."/>
            <person name="Feng K."/>
            <person name="Yates T."/>
            <person name="Jawdy S."/>
            <person name="Smart L.B."/>
            <person name="Muchero W."/>
        </authorList>
    </citation>
    <scope>NUCLEOTIDE SEQUENCE</scope>
    <source>
        <tissue evidence="11">Shoot tip</tissue>
    </source>
</reference>
<dbReference type="CDD" id="cd00010">
    <property type="entry name" value="AAI_LTSS"/>
    <property type="match status" value="1"/>
</dbReference>
<keyword evidence="4" id="KW-0472">Membrane</keyword>
<evidence type="ECO:0000259" key="10">
    <source>
        <dbReference type="SMART" id="SM00499"/>
    </source>
</evidence>
<proteinExistence type="inferred from homology"/>
<protein>
    <submittedName>
        <fullName evidence="11">NON-SPECIFIC LIPID TRANSFER PROTEIN GPI-ANCHORED 2</fullName>
    </submittedName>
</protein>
<sequence>MSKLVIGAILLTLAIFSTMPATPSGASAPVAAPAPVSGDLAPAAAPGPTAVNKCLEPLLNMSDCLDYVTQGSNLTVPDKNCCPELAGLIDSNVACLCQLLGGDVAEQFGISLDVGRALKLPATCKIDTPPVAFCAAVGYPVQAPASGPGSAPPAAGTPAGLAAGTPAGLAASPSAGEKSEASSIAGSAFYNLWWLSIFISSDIVLGLNFSFLLRCNSLIESRHL</sequence>
<comment type="caution">
    <text evidence="11">The sequence shown here is derived from an EMBL/GenBank/DDBJ whole genome shotgun (WGS) entry which is preliminary data.</text>
</comment>
<dbReference type="FunFam" id="1.10.110.10:FF:000001">
    <property type="entry name" value="Bifunctional inhibitor/lipid-transfer protein/seed storage 2S albumin superfamily protein"/>
    <property type="match status" value="1"/>
</dbReference>
<evidence type="ECO:0000256" key="7">
    <source>
        <dbReference type="ARBA" id="ARBA00023180"/>
    </source>
</evidence>
<comment type="subcellular location">
    <subcellularLocation>
        <location evidence="1">Cell membrane</location>
        <topology evidence="1">Lipid-anchor</topology>
        <topology evidence="1">GPI-anchor</topology>
    </subcellularLocation>
</comment>
<dbReference type="InterPro" id="IPR043325">
    <property type="entry name" value="LTSS"/>
</dbReference>
<dbReference type="PANTHER" id="PTHR33044">
    <property type="entry name" value="BIFUNCTIONAL INHIBITOR/LIPID-TRANSFER PROTEIN/SEED STORAGE 2S ALBUMIN SUPERFAMILY PROTEIN-RELATED"/>
    <property type="match status" value="1"/>
</dbReference>
<dbReference type="AlphaFoldDB" id="A0A9Q0PRF2"/>
<dbReference type="InterPro" id="IPR036312">
    <property type="entry name" value="Bifun_inhib/LTP/seed_sf"/>
</dbReference>
<evidence type="ECO:0000256" key="6">
    <source>
        <dbReference type="ARBA" id="ARBA00023157"/>
    </source>
</evidence>
<evidence type="ECO:0000256" key="9">
    <source>
        <dbReference type="SAM" id="SignalP"/>
    </source>
</evidence>
<evidence type="ECO:0000256" key="2">
    <source>
        <dbReference type="ARBA" id="ARBA00009748"/>
    </source>
</evidence>
<feature type="domain" description="Bifunctional inhibitor/plant lipid transfer protein/seed storage helical" evidence="10">
    <location>
        <begin position="54"/>
        <end position="134"/>
    </location>
</feature>
<dbReference type="InterPro" id="IPR016140">
    <property type="entry name" value="Bifunc_inhib/LTP/seed_store"/>
</dbReference>
<keyword evidence="3" id="KW-1003">Cell membrane</keyword>
<reference evidence="11" key="2">
    <citation type="journal article" date="2023" name="Int. J. Mol. Sci.">
        <title>De Novo Assembly and Annotation of 11 Diverse Shrub Willow (Salix) Genomes Reveals Novel Gene Organization in Sex-Linked Regions.</title>
        <authorList>
            <person name="Hyden B."/>
            <person name="Feng K."/>
            <person name="Yates T.B."/>
            <person name="Jawdy S."/>
            <person name="Cereghino C."/>
            <person name="Smart L.B."/>
            <person name="Muchero W."/>
        </authorList>
    </citation>
    <scope>NUCLEOTIDE SEQUENCE</scope>
    <source>
        <tissue evidence="11">Shoot tip</tissue>
    </source>
</reference>
<evidence type="ECO:0000313" key="12">
    <source>
        <dbReference type="Proteomes" id="UP001151532"/>
    </source>
</evidence>
<keyword evidence="12" id="KW-1185">Reference proteome</keyword>
<accession>A0A9Q0PRF2</accession>
<comment type="similarity">
    <text evidence="2">Belongs to the plant LTP family.</text>
</comment>
<keyword evidence="6" id="KW-1015">Disulfide bond</keyword>
<dbReference type="SUPFAM" id="SSF47699">
    <property type="entry name" value="Bifunctional inhibitor/lipid-transfer protein/seed storage 2S albumin"/>
    <property type="match status" value="1"/>
</dbReference>
<feature type="signal peptide" evidence="9">
    <location>
        <begin position="1"/>
        <end position="21"/>
    </location>
</feature>
<name>A0A9Q0PRF2_SALPP</name>
<keyword evidence="4" id="KW-0336">GPI-anchor</keyword>